<evidence type="ECO:0000256" key="1">
    <source>
        <dbReference type="SAM" id="MobiDB-lite"/>
    </source>
</evidence>
<proteinExistence type="predicted"/>
<dbReference type="RefSeq" id="WP_210881223.1">
    <property type="nucleotide sequence ID" value="NZ_JAGPYQ010000001.1"/>
</dbReference>
<accession>A0A940XYN7</accession>
<organism evidence="2 3">
    <name type="scientific">Streptomyces liliiviolaceus</name>
    <dbReference type="NCBI Taxonomy" id="2823109"/>
    <lineage>
        <taxon>Bacteria</taxon>
        <taxon>Bacillati</taxon>
        <taxon>Actinomycetota</taxon>
        <taxon>Actinomycetes</taxon>
        <taxon>Kitasatosporales</taxon>
        <taxon>Streptomycetaceae</taxon>
        <taxon>Streptomyces</taxon>
    </lineage>
</organism>
<evidence type="ECO:0000313" key="3">
    <source>
        <dbReference type="Proteomes" id="UP000677413"/>
    </source>
</evidence>
<comment type="caution">
    <text evidence="2">The sequence shown here is derived from an EMBL/GenBank/DDBJ whole genome shotgun (WGS) entry which is preliminary data.</text>
</comment>
<dbReference type="EMBL" id="JAGPYQ010000001">
    <property type="protein sequence ID" value="MBQ0847539.1"/>
    <property type="molecule type" value="Genomic_DNA"/>
</dbReference>
<feature type="compositionally biased region" description="Low complexity" evidence="1">
    <location>
        <begin position="43"/>
        <end position="67"/>
    </location>
</feature>
<protein>
    <submittedName>
        <fullName evidence="2">Uncharacterized protein</fullName>
    </submittedName>
</protein>
<evidence type="ECO:0000313" key="2">
    <source>
        <dbReference type="EMBL" id="MBQ0847539.1"/>
    </source>
</evidence>
<name>A0A940XYN7_9ACTN</name>
<dbReference type="Proteomes" id="UP000677413">
    <property type="component" value="Unassembled WGS sequence"/>
</dbReference>
<feature type="region of interest" description="Disordered" evidence="1">
    <location>
        <begin position="43"/>
        <end position="75"/>
    </location>
</feature>
<sequence length="75" mass="7826">MQSKQAKQISHIGQIKTVPHTLTGGDPSGLALALAVAHELHAPAPRAPEMATARAPRTAARRSGAAARTRRTVRG</sequence>
<gene>
    <name evidence="2" type="ORF">J8N05_04765</name>
</gene>
<reference evidence="2 3" key="1">
    <citation type="submission" date="2021-04" db="EMBL/GenBank/DDBJ databases">
        <authorList>
            <person name="Tang X."/>
            <person name="Zhou X."/>
            <person name="Chen X."/>
            <person name="Cernava T."/>
            <person name="Zhang C."/>
        </authorList>
    </citation>
    <scope>NUCLEOTIDE SEQUENCE [LARGE SCALE GENOMIC DNA]</scope>
    <source>
        <strain evidence="2 3">BH-SS-21</strain>
    </source>
</reference>
<keyword evidence="3" id="KW-1185">Reference proteome</keyword>
<dbReference type="AlphaFoldDB" id="A0A940XYN7"/>